<evidence type="ECO:0000313" key="3">
    <source>
        <dbReference type="Proteomes" id="UP000009234"/>
    </source>
</evidence>
<proteinExistence type="predicted"/>
<feature type="region of interest" description="Disordered" evidence="1">
    <location>
        <begin position="119"/>
        <end position="139"/>
    </location>
</feature>
<organism evidence="2 3">
    <name type="scientific">Desulforamulus ruminis (strain ATCC 23193 / DSM 2154 / NCIMB 8452 / DL)</name>
    <name type="common">Desulfotomaculum ruminis</name>
    <dbReference type="NCBI Taxonomy" id="696281"/>
    <lineage>
        <taxon>Bacteria</taxon>
        <taxon>Bacillati</taxon>
        <taxon>Bacillota</taxon>
        <taxon>Clostridia</taxon>
        <taxon>Eubacteriales</taxon>
        <taxon>Peptococcaceae</taxon>
        <taxon>Desulforamulus</taxon>
    </lineage>
</organism>
<gene>
    <name evidence="2" type="ordered locus">Desru_3084</name>
</gene>
<dbReference type="OrthoDB" id="2381602at2"/>
<dbReference type="KEGG" id="dru:Desru_3084"/>
<dbReference type="STRING" id="696281.Desru_3084"/>
<protein>
    <recommendedName>
        <fullName evidence="4">Stage III sporulation protein AG</fullName>
    </recommendedName>
</protein>
<dbReference type="HOGENOM" id="CLU_071454_1_0_9"/>
<dbReference type="AlphaFoldDB" id="F6DUB0"/>
<evidence type="ECO:0008006" key="4">
    <source>
        <dbReference type="Google" id="ProtNLM"/>
    </source>
</evidence>
<accession>F6DUB0</accession>
<reference evidence="3" key="1">
    <citation type="submission" date="2011-05" db="EMBL/GenBank/DDBJ databases">
        <title>Complete sequence of Desulfotomaculum ruminis DSM 2154.</title>
        <authorList>
            <person name="Lucas S."/>
            <person name="Copeland A."/>
            <person name="Lapidus A."/>
            <person name="Cheng J.-F."/>
            <person name="Goodwin L."/>
            <person name="Pitluck S."/>
            <person name="Lu M."/>
            <person name="Detter J.C."/>
            <person name="Han C."/>
            <person name="Tapia R."/>
            <person name="Land M."/>
            <person name="Hauser L."/>
            <person name="Kyrpides N."/>
            <person name="Ivanova N."/>
            <person name="Mikhailova N."/>
            <person name="Pagani I."/>
            <person name="Stams A.J.M."/>
            <person name="Plugge C.M."/>
            <person name="Muyzer G."/>
            <person name="Kuever J."/>
            <person name="Parshina S.N."/>
            <person name="Ivanova A.E."/>
            <person name="Nazina T.N."/>
            <person name="Brambilla E."/>
            <person name="Spring S."/>
            <person name="Klenk H.-P."/>
            <person name="Woyke T."/>
        </authorList>
    </citation>
    <scope>NUCLEOTIDE SEQUENCE [LARGE SCALE GENOMIC DNA]</scope>
    <source>
        <strain evidence="3">ATCC 23193 / DSM 2154 / NCIB 8452 / DL</strain>
    </source>
</reference>
<evidence type="ECO:0000313" key="2">
    <source>
        <dbReference type="EMBL" id="AEG61295.1"/>
    </source>
</evidence>
<sequence length="211" mass="22512">MSWLKKIMSDGEGDGPKKEQAKKMKLLAVGALLGVGLILWGASGKDPAGQTLPPSVQQKTSTDQPQNIQQSPDKRAMAAEEEYLANKIRDMLQQVEGAGDVQVTVRLESSTQTEYAINTTTGKKTTQERDQSGGTRTLTEDTDTGQLVLVTRNGEETPVLSREIAPEVAGVLVVARGAGDPAVKAELFRATQVALGIEPQKVIVMAKKAGE</sequence>
<dbReference type="eggNOG" id="ENOG50330Z5">
    <property type="taxonomic scope" value="Bacteria"/>
</dbReference>
<feature type="compositionally biased region" description="Polar residues" evidence="1">
    <location>
        <begin position="52"/>
        <end position="71"/>
    </location>
</feature>
<keyword evidence="3" id="KW-1185">Reference proteome</keyword>
<reference evidence="2 3" key="2">
    <citation type="journal article" date="2012" name="Stand. Genomic Sci.">
        <title>Complete genome sequence of the sulfate-reducing firmicute Desulfotomaculum ruminis type strain (DL(T)).</title>
        <authorList>
            <person name="Spring S."/>
            <person name="Visser M."/>
            <person name="Lu M."/>
            <person name="Copeland A."/>
            <person name="Lapidus A."/>
            <person name="Lucas S."/>
            <person name="Cheng J.F."/>
            <person name="Han C."/>
            <person name="Tapia R."/>
            <person name="Goodwin L.A."/>
            <person name="Pitluck S."/>
            <person name="Ivanova N."/>
            <person name="Land M."/>
            <person name="Hauser L."/>
            <person name="Larimer F."/>
            <person name="Rohde M."/>
            <person name="Goker M."/>
            <person name="Detter J.C."/>
            <person name="Kyrpides N.C."/>
            <person name="Woyke T."/>
            <person name="Schaap P.J."/>
            <person name="Plugge C.M."/>
            <person name="Muyzer G."/>
            <person name="Kuever J."/>
            <person name="Pereira I.A."/>
            <person name="Parshina S.N."/>
            <person name="Bernier-Latmani R."/>
            <person name="Stams A.J."/>
            <person name="Klenk H.P."/>
        </authorList>
    </citation>
    <scope>NUCLEOTIDE SEQUENCE [LARGE SCALE GENOMIC DNA]</scope>
    <source>
        <strain evidence="3">ATCC 23193 / DSM 2154 / NCIB 8452 / DL</strain>
    </source>
</reference>
<feature type="region of interest" description="Disordered" evidence="1">
    <location>
        <begin position="46"/>
        <end position="76"/>
    </location>
</feature>
<name>F6DUB0_DESRL</name>
<dbReference type="Proteomes" id="UP000009234">
    <property type="component" value="Chromosome"/>
</dbReference>
<dbReference type="EMBL" id="CP002780">
    <property type="protein sequence ID" value="AEG61295.1"/>
    <property type="molecule type" value="Genomic_DNA"/>
</dbReference>
<evidence type="ECO:0000256" key="1">
    <source>
        <dbReference type="SAM" id="MobiDB-lite"/>
    </source>
</evidence>
<dbReference type="RefSeq" id="WP_013843047.1">
    <property type="nucleotide sequence ID" value="NC_015589.1"/>
</dbReference>